<dbReference type="PRINTS" id="PR01036">
    <property type="entry name" value="TCRTETB"/>
</dbReference>
<accession>A0A1Y2E8G3</accession>
<feature type="transmembrane region" description="Helical" evidence="7">
    <location>
        <begin position="426"/>
        <end position="451"/>
    </location>
</feature>
<feature type="transmembrane region" description="Helical" evidence="7">
    <location>
        <begin position="392"/>
        <end position="414"/>
    </location>
</feature>
<feature type="transmembrane region" description="Helical" evidence="7">
    <location>
        <begin position="508"/>
        <end position="526"/>
    </location>
</feature>
<sequence length="571" mass="61090">MTRGKILFPVQSEVFFSFPVRTRPLTTDLIIVAIVFCGVLTALEGSIIPTSLPSIIADLGGGDIYIWASNGYYVAMHVKPDVLLVTVFQPLQGQLANVFGRRWPMIISTAAFVLGSGICGGATNMEMLIVGRVVQGIGAGGINVLMEIIVCDLVPLSERGSYFALTFGCVGLGAALGPFFGGLIVQHSTWRWVFYLNLPIGGLALALLFLFLHTNYNREKTFADKLTNIDWAGNAIFVASVTSILVGLAWAGTLHPWSSYQALVPLILGFAGLVGFLFFESYRRLAPQPMVPIHLMSNRTSATAFVLAFVQSMITIWPLFFLPIYFQGVLRASSSISGVMLLPTILALIPGVALGGGAMTKIGRYRPVQNVGFALAIVGFGLFTMLDENSSTGWWIGFQILQSVGAGSVMPTVLPAILAPLAESDTALATALCAFLRSFGLMWGTAIPAAVFNTRFNQLAPGAITDQSVVGALIVGKAYEHATASFVNSLAPDTAAQLTSVLSDSLKLAWQVGIAVSGVSFFLVFVEREVPLRKKLETEYGIVEKKKVMAADEAAEARTAELTPNEGEAKN</sequence>
<feature type="transmembrane region" description="Helical" evidence="7">
    <location>
        <begin position="231"/>
        <end position="251"/>
    </location>
</feature>
<keyword evidence="3 7" id="KW-0812">Transmembrane</keyword>
<evidence type="ECO:0000256" key="7">
    <source>
        <dbReference type="SAM" id="Phobius"/>
    </source>
</evidence>
<dbReference type="GeneID" id="63778073"/>
<keyword evidence="4 7" id="KW-1133">Transmembrane helix</keyword>
<dbReference type="InterPro" id="IPR011701">
    <property type="entry name" value="MFS"/>
</dbReference>
<dbReference type="PROSITE" id="PS50850">
    <property type="entry name" value="MFS"/>
    <property type="match status" value="1"/>
</dbReference>
<feature type="transmembrane region" description="Helical" evidence="7">
    <location>
        <begin position="257"/>
        <end position="279"/>
    </location>
</feature>
<proteinExistence type="predicted"/>
<evidence type="ECO:0000256" key="2">
    <source>
        <dbReference type="ARBA" id="ARBA00022448"/>
    </source>
</evidence>
<dbReference type="OrthoDB" id="10021397at2759"/>
<keyword evidence="5 7" id="KW-0472">Membrane</keyword>
<organism evidence="9 10">
    <name type="scientific">Pseudomassariella vexata</name>
    <dbReference type="NCBI Taxonomy" id="1141098"/>
    <lineage>
        <taxon>Eukaryota</taxon>
        <taxon>Fungi</taxon>
        <taxon>Dikarya</taxon>
        <taxon>Ascomycota</taxon>
        <taxon>Pezizomycotina</taxon>
        <taxon>Sordariomycetes</taxon>
        <taxon>Xylariomycetidae</taxon>
        <taxon>Amphisphaeriales</taxon>
        <taxon>Pseudomassariaceae</taxon>
        <taxon>Pseudomassariella</taxon>
    </lineage>
</organism>
<reference evidence="9 10" key="1">
    <citation type="submission" date="2016-07" db="EMBL/GenBank/DDBJ databases">
        <title>Pervasive Adenine N6-methylation of Active Genes in Fungi.</title>
        <authorList>
            <consortium name="DOE Joint Genome Institute"/>
            <person name="Mondo S.J."/>
            <person name="Dannebaum R.O."/>
            <person name="Kuo R.C."/>
            <person name="Labutti K."/>
            <person name="Haridas S."/>
            <person name="Kuo A."/>
            <person name="Salamov A."/>
            <person name="Ahrendt S.R."/>
            <person name="Lipzen A."/>
            <person name="Sullivan W."/>
            <person name="Andreopoulos W.B."/>
            <person name="Clum A."/>
            <person name="Lindquist E."/>
            <person name="Daum C."/>
            <person name="Ramamoorthy G.K."/>
            <person name="Gryganskyi A."/>
            <person name="Culley D."/>
            <person name="Magnuson J.K."/>
            <person name="James T.Y."/>
            <person name="O'Malley M.A."/>
            <person name="Stajich J.E."/>
            <person name="Spatafora J.W."/>
            <person name="Visel A."/>
            <person name="Grigoriev I.V."/>
        </authorList>
    </citation>
    <scope>NUCLEOTIDE SEQUENCE [LARGE SCALE GENOMIC DNA]</scope>
    <source>
        <strain evidence="9 10">CBS 129021</strain>
    </source>
</reference>
<dbReference type="InterPro" id="IPR020846">
    <property type="entry name" value="MFS_dom"/>
</dbReference>
<keyword evidence="6" id="KW-0325">Glycoprotein</keyword>
<feature type="transmembrane region" description="Helical" evidence="7">
    <location>
        <begin position="129"/>
        <end position="150"/>
    </location>
</feature>
<protein>
    <submittedName>
        <fullName evidence="9">Major facilitator superfamily protein</fullName>
    </submittedName>
</protein>
<comment type="caution">
    <text evidence="9">The sequence shown here is derived from an EMBL/GenBank/DDBJ whole genome shotgun (WGS) entry which is preliminary data.</text>
</comment>
<dbReference type="PANTHER" id="PTHR23501">
    <property type="entry name" value="MAJOR FACILITATOR SUPERFAMILY"/>
    <property type="match status" value="1"/>
</dbReference>
<evidence type="ECO:0000259" key="8">
    <source>
        <dbReference type="PROSITE" id="PS50850"/>
    </source>
</evidence>
<feature type="transmembrane region" description="Helical" evidence="7">
    <location>
        <begin position="103"/>
        <end position="123"/>
    </location>
</feature>
<feature type="transmembrane region" description="Helical" evidence="7">
    <location>
        <begin position="332"/>
        <end position="356"/>
    </location>
</feature>
<keyword evidence="10" id="KW-1185">Reference proteome</keyword>
<dbReference type="GO" id="GO:0022857">
    <property type="term" value="F:transmembrane transporter activity"/>
    <property type="evidence" value="ECO:0007669"/>
    <property type="project" value="InterPro"/>
</dbReference>
<dbReference type="EMBL" id="MCFJ01000004">
    <property type="protein sequence ID" value="ORY67145.1"/>
    <property type="molecule type" value="Genomic_DNA"/>
</dbReference>
<evidence type="ECO:0000313" key="9">
    <source>
        <dbReference type="EMBL" id="ORY67145.1"/>
    </source>
</evidence>
<feature type="transmembrane region" description="Helical" evidence="7">
    <location>
        <begin position="162"/>
        <end position="186"/>
    </location>
</feature>
<feature type="transmembrane region" description="Helical" evidence="7">
    <location>
        <begin position="72"/>
        <end position="91"/>
    </location>
</feature>
<evidence type="ECO:0000313" key="10">
    <source>
        <dbReference type="Proteomes" id="UP000193689"/>
    </source>
</evidence>
<feature type="transmembrane region" description="Helical" evidence="7">
    <location>
        <begin position="192"/>
        <end position="211"/>
    </location>
</feature>
<evidence type="ECO:0000256" key="6">
    <source>
        <dbReference type="ARBA" id="ARBA00023180"/>
    </source>
</evidence>
<dbReference type="Proteomes" id="UP000193689">
    <property type="component" value="Unassembled WGS sequence"/>
</dbReference>
<feature type="transmembrane region" description="Helical" evidence="7">
    <location>
        <begin position="29"/>
        <end position="52"/>
    </location>
</feature>
<feature type="transmembrane region" description="Helical" evidence="7">
    <location>
        <begin position="368"/>
        <end position="386"/>
    </location>
</feature>
<dbReference type="PANTHER" id="PTHR23501:SF187">
    <property type="entry name" value="MAJOR FACILITATOR SUPERFAMILY (MFS) PROFILE DOMAIN-CONTAINING PROTEIN"/>
    <property type="match status" value="1"/>
</dbReference>
<feature type="domain" description="Major facilitator superfamily (MFS) profile" evidence="8">
    <location>
        <begin position="30"/>
        <end position="495"/>
    </location>
</feature>
<keyword evidence="2" id="KW-0813">Transport</keyword>
<dbReference type="Gene3D" id="1.20.1720.10">
    <property type="entry name" value="Multidrug resistance protein D"/>
    <property type="match status" value="1"/>
</dbReference>
<dbReference type="GO" id="GO:0005886">
    <property type="term" value="C:plasma membrane"/>
    <property type="evidence" value="ECO:0007669"/>
    <property type="project" value="TreeGrafter"/>
</dbReference>
<name>A0A1Y2E8G3_9PEZI</name>
<dbReference type="SUPFAM" id="SSF103473">
    <property type="entry name" value="MFS general substrate transporter"/>
    <property type="match status" value="1"/>
</dbReference>
<dbReference type="Pfam" id="PF07690">
    <property type="entry name" value="MFS_1"/>
    <property type="match status" value="1"/>
</dbReference>
<evidence type="ECO:0000256" key="4">
    <source>
        <dbReference type="ARBA" id="ARBA00022989"/>
    </source>
</evidence>
<evidence type="ECO:0000256" key="3">
    <source>
        <dbReference type="ARBA" id="ARBA00022692"/>
    </source>
</evidence>
<dbReference type="Gene3D" id="1.20.1250.20">
    <property type="entry name" value="MFS general substrate transporter like domains"/>
    <property type="match status" value="1"/>
</dbReference>
<dbReference type="AlphaFoldDB" id="A0A1Y2E8G3"/>
<dbReference type="InParanoid" id="A0A1Y2E8G3"/>
<evidence type="ECO:0000256" key="1">
    <source>
        <dbReference type="ARBA" id="ARBA00004141"/>
    </source>
</evidence>
<gene>
    <name evidence="9" type="ORF">BCR38DRAFT_455992</name>
</gene>
<feature type="transmembrane region" description="Helical" evidence="7">
    <location>
        <begin position="300"/>
        <end position="326"/>
    </location>
</feature>
<dbReference type="InterPro" id="IPR036259">
    <property type="entry name" value="MFS_trans_sf"/>
</dbReference>
<dbReference type="RefSeq" id="XP_040717769.1">
    <property type="nucleotide sequence ID" value="XM_040861861.1"/>
</dbReference>
<comment type="subcellular location">
    <subcellularLocation>
        <location evidence="1">Membrane</location>
        <topology evidence="1">Multi-pass membrane protein</topology>
    </subcellularLocation>
</comment>
<evidence type="ECO:0000256" key="5">
    <source>
        <dbReference type="ARBA" id="ARBA00023136"/>
    </source>
</evidence>